<evidence type="ECO:0000256" key="8">
    <source>
        <dbReference type="SAM" id="Phobius"/>
    </source>
</evidence>
<evidence type="ECO:0000256" key="6">
    <source>
        <dbReference type="ARBA" id="ARBA00038076"/>
    </source>
</evidence>
<evidence type="ECO:0000313" key="10">
    <source>
        <dbReference type="EMBL" id="TDD68186.1"/>
    </source>
</evidence>
<keyword evidence="4 8" id="KW-1133">Transmembrane helix</keyword>
<evidence type="ECO:0000259" key="9">
    <source>
        <dbReference type="Pfam" id="PF02687"/>
    </source>
</evidence>
<dbReference type="InterPro" id="IPR003838">
    <property type="entry name" value="ABC3_permease_C"/>
</dbReference>
<dbReference type="AlphaFoldDB" id="A0A4R5AAM0"/>
<gene>
    <name evidence="10" type="ORF">E1262_16470</name>
</gene>
<feature type="region of interest" description="Disordered" evidence="7">
    <location>
        <begin position="223"/>
        <end position="250"/>
    </location>
</feature>
<keyword evidence="11" id="KW-1185">Reference proteome</keyword>
<dbReference type="Pfam" id="PF02687">
    <property type="entry name" value="FtsX"/>
    <property type="match status" value="2"/>
</dbReference>
<evidence type="ECO:0000256" key="3">
    <source>
        <dbReference type="ARBA" id="ARBA00022692"/>
    </source>
</evidence>
<keyword evidence="2" id="KW-1003">Cell membrane</keyword>
<protein>
    <submittedName>
        <fullName evidence="10">ABC transporter permease</fullName>
    </submittedName>
</protein>
<evidence type="ECO:0000256" key="7">
    <source>
        <dbReference type="SAM" id="MobiDB-lite"/>
    </source>
</evidence>
<evidence type="ECO:0000256" key="2">
    <source>
        <dbReference type="ARBA" id="ARBA00022475"/>
    </source>
</evidence>
<dbReference type="GO" id="GO:0022857">
    <property type="term" value="F:transmembrane transporter activity"/>
    <property type="evidence" value="ECO:0007669"/>
    <property type="project" value="TreeGrafter"/>
</dbReference>
<keyword evidence="3 8" id="KW-0812">Transmembrane</keyword>
<accession>A0A4R5AAM0</accession>
<comment type="similarity">
    <text evidence="6">Belongs to the ABC-4 integral membrane protein family.</text>
</comment>
<feature type="domain" description="ABC3 transporter permease C-terminal" evidence="9">
    <location>
        <begin position="815"/>
        <end position="923"/>
    </location>
</feature>
<dbReference type="PANTHER" id="PTHR30572:SF4">
    <property type="entry name" value="ABC TRANSPORTER PERMEASE YTRF"/>
    <property type="match status" value="1"/>
</dbReference>
<feature type="domain" description="ABC3 transporter permease C-terminal" evidence="9">
    <location>
        <begin position="618"/>
        <end position="723"/>
    </location>
</feature>
<name>A0A4R5AAM0_9ACTN</name>
<feature type="transmembrane region" description="Helical" evidence="8">
    <location>
        <begin position="864"/>
        <end position="888"/>
    </location>
</feature>
<feature type="transmembrane region" description="Helical" evidence="8">
    <location>
        <begin position="700"/>
        <end position="718"/>
    </location>
</feature>
<dbReference type="Proteomes" id="UP000295217">
    <property type="component" value="Unassembled WGS sequence"/>
</dbReference>
<evidence type="ECO:0000256" key="4">
    <source>
        <dbReference type="ARBA" id="ARBA00022989"/>
    </source>
</evidence>
<feature type="transmembrane region" description="Helical" evidence="8">
    <location>
        <begin position="617"/>
        <end position="638"/>
    </location>
</feature>
<dbReference type="GO" id="GO:0005886">
    <property type="term" value="C:plasma membrane"/>
    <property type="evidence" value="ECO:0007669"/>
    <property type="project" value="UniProtKB-SubCell"/>
</dbReference>
<feature type="transmembrane region" description="Helical" evidence="8">
    <location>
        <begin position="812"/>
        <end position="834"/>
    </location>
</feature>
<dbReference type="InterPro" id="IPR050250">
    <property type="entry name" value="Macrolide_Exporter_MacB"/>
</dbReference>
<sequence>MSRLRRALGRRRRRTESGRAGVGPLVRAQLRAHWGRALALGLGVVAATSVFTVLTGASEVERLELRGEVAAAPSPYHILVRPPGTRSDLEAEHGLVRPYQLSGQFGGISLDDYDAIRAVGGVEVAAPVAMVGYVIHGTQVAIDVGPRTDAGRELLVADVVYTSDRGLTAIEQPSASFSYVTPNALAVLGQLNDSGEPHGVAETMPDGSIVLVCPARPYGGDIADSPATATRERSSKCWTTRPGGDPGTRTLQAPARRTVMLEWSFPVLVAAVDPAQEAALADGGTVPPTLRALAASAAATTDRPVPVVVAAEPHIDAQAEVTVRRLPDEAADRLAAGVPLDEVGELLATPGLVAATDTITADQAYQQLIREASEHPESILVDSFWTTEATAYDVGAGGVLKPHPVDNPQDVWRSSVRIEGYVPVPPVVADTGFRAVRPHPGAPVAQTGTVPPLLSIVGVFDSHEVEATEFEGAHGLPAADARSRALLGGRTLLPSGSPGAYHLGPPTAFIRLSDLDAFSGSGIELADPEAPISAIRVRVEGVDGVSPVERERVRLVADQIRAATGLDVDIVLGSAATEQTVELPAGTYGRPELALAETWMRQGVVAAVMQAVDHKSVALFVLVLAVSTLFVANVSAASARSRRGELAVLSRVGWSRRHLLRLLLAEILLVGGTAGIAGALVAVAIGWITGLEVTLTRAVVAVPVAVFVALVAAAWPAWRASKPSASGMPQPRAVPGQRRPPARLVRSPVVRGVRSLAVANVVRSPGRTGLGVLAVALGCAALTALLGITLAFNGAVVGSVLGDAVSVRAREIDYVAVLVTILLSSVAVADVVFLNMRDRRAEFAVLQAVGWGDGRVRRVVLAEAALIGCTGAVCGTLAGLAVAAGLAGELRAELLVAAATTVAGGTLIPVLASLIPAAALRRMTVASTLTRDA</sequence>
<evidence type="ECO:0000256" key="1">
    <source>
        <dbReference type="ARBA" id="ARBA00004651"/>
    </source>
</evidence>
<feature type="transmembrane region" description="Helical" evidence="8">
    <location>
        <begin position="770"/>
        <end position="792"/>
    </location>
</feature>
<comment type="caution">
    <text evidence="10">The sequence shown here is derived from an EMBL/GenBank/DDBJ whole genome shotgun (WGS) entry which is preliminary data.</text>
</comment>
<feature type="compositionally biased region" description="Low complexity" evidence="7">
    <location>
        <begin position="239"/>
        <end position="250"/>
    </location>
</feature>
<feature type="region of interest" description="Disordered" evidence="7">
    <location>
        <begin position="1"/>
        <end position="20"/>
    </location>
</feature>
<dbReference type="OrthoDB" id="3268975at2"/>
<comment type="subcellular location">
    <subcellularLocation>
        <location evidence="1">Cell membrane</location>
        <topology evidence="1">Multi-pass membrane protein</topology>
    </subcellularLocation>
</comment>
<feature type="transmembrane region" description="Helical" evidence="8">
    <location>
        <begin position="659"/>
        <end position="688"/>
    </location>
</feature>
<feature type="transmembrane region" description="Helical" evidence="8">
    <location>
        <begin position="894"/>
        <end position="915"/>
    </location>
</feature>
<dbReference type="PANTHER" id="PTHR30572">
    <property type="entry name" value="MEMBRANE COMPONENT OF TRANSPORTER-RELATED"/>
    <property type="match status" value="1"/>
</dbReference>
<feature type="transmembrane region" description="Helical" evidence="8">
    <location>
        <begin position="37"/>
        <end position="57"/>
    </location>
</feature>
<keyword evidence="5 8" id="KW-0472">Membrane</keyword>
<evidence type="ECO:0000313" key="11">
    <source>
        <dbReference type="Proteomes" id="UP000295217"/>
    </source>
</evidence>
<proteinExistence type="inferred from homology"/>
<evidence type="ECO:0000256" key="5">
    <source>
        <dbReference type="ARBA" id="ARBA00023136"/>
    </source>
</evidence>
<dbReference type="EMBL" id="SMLB01000022">
    <property type="protein sequence ID" value="TDD68186.1"/>
    <property type="molecule type" value="Genomic_DNA"/>
</dbReference>
<dbReference type="RefSeq" id="WP_132104237.1">
    <property type="nucleotide sequence ID" value="NZ_SMLB01000022.1"/>
</dbReference>
<reference evidence="10 11" key="1">
    <citation type="submission" date="2019-02" db="EMBL/GenBank/DDBJ databases">
        <title>Draft genome sequences of novel Actinobacteria.</title>
        <authorList>
            <person name="Sahin N."/>
            <person name="Ay H."/>
            <person name="Saygin H."/>
        </authorList>
    </citation>
    <scope>NUCLEOTIDE SEQUENCE [LARGE SCALE GENOMIC DNA]</scope>
    <source>
        <strain evidence="10 11">8K307</strain>
    </source>
</reference>
<organism evidence="10 11">
    <name type="scientific">Jiangella aurantiaca</name>
    <dbReference type="NCBI Taxonomy" id="2530373"/>
    <lineage>
        <taxon>Bacteria</taxon>
        <taxon>Bacillati</taxon>
        <taxon>Actinomycetota</taxon>
        <taxon>Actinomycetes</taxon>
        <taxon>Jiangellales</taxon>
        <taxon>Jiangellaceae</taxon>
        <taxon>Jiangella</taxon>
    </lineage>
</organism>
<feature type="compositionally biased region" description="Basic residues" evidence="7">
    <location>
        <begin position="1"/>
        <end position="14"/>
    </location>
</feature>